<name>A0A5K7Z454_9BACT</name>
<evidence type="ECO:0000313" key="2">
    <source>
        <dbReference type="EMBL" id="BBO73254.1"/>
    </source>
</evidence>
<dbReference type="Proteomes" id="UP000427769">
    <property type="component" value="Chromosome"/>
</dbReference>
<dbReference type="OrthoDB" id="334367at2"/>
<evidence type="ECO:0000259" key="1">
    <source>
        <dbReference type="Pfam" id="PF18480"/>
    </source>
</evidence>
<dbReference type="AlphaFoldDB" id="A0A5K7Z454"/>
<proteinExistence type="predicted"/>
<organism evidence="2 3">
    <name type="scientific">Desulfosarcina widdelii</name>
    <dbReference type="NCBI Taxonomy" id="947919"/>
    <lineage>
        <taxon>Bacteria</taxon>
        <taxon>Pseudomonadati</taxon>
        <taxon>Thermodesulfobacteriota</taxon>
        <taxon>Desulfobacteria</taxon>
        <taxon>Desulfobacterales</taxon>
        <taxon>Desulfosarcinaceae</taxon>
        <taxon>Desulfosarcina</taxon>
    </lineage>
</organism>
<dbReference type="Pfam" id="PF18480">
    <property type="entry name" value="DUF5615"/>
    <property type="match status" value="1"/>
</dbReference>
<evidence type="ECO:0000313" key="3">
    <source>
        <dbReference type="Proteomes" id="UP000427769"/>
    </source>
</evidence>
<reference evidence="2 3" key="1">
    <citation type="submission" date="2019-11" db="EMBL/GenBank/DDBJ databases">
        <title>Comparative genomics of hydrocarbon-degrading Desulfosarcina strains.</title>
        <authorList>
            <person name="Watanabe M."/>
            <person name="Kojima H."/>
            <person name="Fukui M."/>
        </authorList>
    </citation>
    <scope>NUCLEOTIDE SEQUENCE [LARGE SCALE GENOMIC DNA]</scope>
    <source>
        <strain evidence="2 3">PP31</strain>
    </source>
</reference>
<dbReference type="KEGG" id="dwd:DSCW_06710"/>
<accession>A0A5K7Z454</accession>
<dbReference type="EMBL" id="AP021875">
    <property type="protein sequence ID" value="BBO73254.1"/>
    <property type="molecule type" value="Genomic_DNA"/>
</dbReference>
<sequence>MKIVIDMNLSPQWVPILKSAGHEPIHWSQVGADNAPDREIMKWARNNNHVVFTHDLDFGTLLAATNADSPSVIQVRTQDVSPKTLSAVVLSSLKQFEDRLIKGALVTVKQKQSRASVLPLRKP</sequence>
<gene>
    <name evidence="2" type="ORF">DSCW_06710</name>
</gene>
<dbReference type="RefSeq" id="WP_155302379.1">
    <property type="nucleotide sequence ID" value="NZ_AP021875.1"/>
</dbReference>
<feature type="domain" description="DUF5615" evidence="1">
    <location>
        <begin position="1"/>
        <end position="110"/>
    </location>
</feature>
<protein>
    <recommendedName>
        <fullName evidence="1">DUF5615 domain-containing protein</fullName>
    </recommendedName>
</protein>
<keyword evidence="3" id="KW-1185">Reference proteome</keyword>
<dbReference type="InterPro" id="IPR041049">
    <property type="entry name" value="DUF5615"/>
</dbReference>